<gene>
    <name evidence="1" type="ORF">HUW48_17155</name>
</gene>
<accession>A0A7L7L9Y8</accession>
<dbReference type="EMBL" id="CP055153">
    <property type="protein sequence ID" value="QMU29651.1"/>
    <property type="molecule type" value="Genomic_DNA"/>
</dbReference>
<reference evidence="1 2" key="1">
    <citation type="submission" date="2020-08" db="EMBL/GenBank/DDBJ databases">
        <title>Adhaeribacter dokdonensis sp. nov., isolated from the rhizosphere of Elymus tsukushiensis, a plant native to the Dokdo Islands, Republic of Korea.</title>
        <authorList>
            <person name="Ghim S.Y."/>
        </authorList>
    </citation>
    <scope>NUCLEOTIDE SEQUENCE [LARGE SCALE GENOMIC DNA]</scope>
    <source>
        <strain evidence="1 2">KUDC8001</strain>
    </source>
</reference>
<dbReference type="Proteomes" id="UP000514509">
    <property type="component" value="Chromosome"/>
</dbReference>
<keyword evidence="2" id="KW-1185">Reference proteome</keyword>
<protein>
    <submittedName>
        <fullName evidence="1">Uncharacterized protein</fullName>
    </submittedName>
</protein>
<proteinExistence type="predicted"/>
<dbReference type="AlphaFoldDB" id="A0A7L7L9Y8"/>
<dbReference type="RefSeq" id="WP_182412111.1">
    <property type="nucleotide sequence ID" value="NZ_CP055153.1"/>
</dbReference>
<sequence length="94" mass="11147">MPFTFKPEGTCEFYQVSVNNFNGGQEKTFIYKKGMVQFHPNHSFTFYPTEGNKRQFYQFCDTVYHTNIPELSAKDLSPLTYYYTLRSISKDKEQ</sequence>
<evidence type="ECO:0000313" key="2">
    <source>
        <dbReference type="Proteomes" id="UP000514509"/>
    </source>
</evidence>
<evidence type="ECO:0000313" key="1">
    <source>
        <dbReference type="EMBL" id="QMU29651.1"/>
    </source>
</evidence>
<organism evidence="1 2">
    <name type="scientific">Adhaeribacter radiodurans</name>
    <dbReference type="NCBI Taxonomy" id="2745197"/>
    <lineage>
        <taxon>Bacteria</taxon>
        <taxon>Pseudomonadati</taxon>
        <taxon>Bacteroidota</taxon>
        <taxon>Cytophagia</taxon>
        <taxon>Cytophagales</taxon>
        <taxon>Hymenobacteraceae</taxon>
        <taxon>Adhaeribacter</taxon>
    </lineage>
</organism>
<name>A0A7L7L9Y8_9BACT</name>
<dbReference type="KEGG" id="add:HUW48_17155"/>